<evidence type="ECO:0000313" key="3">
    <source>
        <dbReference type="Proteomes" id="UP000830671"/>
    </source>
</evidence>
<dbReference type="GeneID" id="73335332"/>
<sequence>MLDGFWVEVQGSDEERGKPGKHGMGAVWYLYLSHRQLLIPTSAQGSRRPDRRNHLPPQVKNGSSKASTTAYEHPEVDPQWGDPWGKSKPLKQITSPHARVVYVNGTTGYHDSGGSLLIPVSNWAAGRKRCNDAPQGRIWVVRQLRSPLAVAVIRSEFCGPKPGALVVLLCFGRIGQRSAQYDTGC</sequence>
<evidence type="ECO:0000313" key="2">
    <source>
        <dbReference type="EMBL" id="UQC74629.1"/>
    </source>
</evidence>
<name>A0A9Q8SC26_9PEZI</name>
<organism evidence="2 3">
    <name type="scientific">Colletotrichum lupini</name>
    <dbReference type="NCBI Taxonomy" id="145971"/>
    <lineage>
        <taxon>Eukaryota</taxon>
        <taxon>Fungi</taxon>
        <taxon>Dikarya</taxon>
        <taxon>Ascomycota</taxon>
        <taxon>Pezizomycotina</taxon>
        <taxon>Sordariomycetes</taxon>
        <taxon>Hypocreomycetidae</taxon>
        <taxon>Glomerellales</taxon>
        <taxon>Glomerellaceae</taxon>
        <taxon>Colletotrichum</taxon>
        <taxon>Colletotrichum acutatum species complex</taxon>
    </lineage>
</organism>
<accession>A0A9Q8SC26</accession>
<proteinExistence type="predicted"/>
<dbReference type="EMBL" id="CP019471">
    <property type="protein sequence ID" value="UQC74629.1"/>
    <property type="molecule type" value="Genomic_DNA"/>
</dbReference>
<evidence type="ECO:0000256" key="1">
    <source>
        <dbReference type="SAM" id="MobiDB-lite"/>
    </source>
</evidence>
<feature type="compositionally biased region" description="Polar residues" evidence="1">
    <location>
        <begin position="60"/>
        <end position="70"/>
    </location>
</feature>
<dbReference type="RefSeq" id="XP_049136279.1">
    <property type="nucleotide sequence ID" value="XM_049280322.1"/>
</dbReference>
<feature type="region of interest" description="Disordered" evidence="1">
    <location>
        <begin position="41"/>
        <end position="83"/>
    </location>
</feature>
<gene>
    <name evidence="2" type="ORF">CLUP02_01280</name>
</gene>
<keyword evidence="3" id="KW-1185">Reference proteome</keyword>
<dbReference type="KEGG" id="clup:CLUP02_01280"/>
<dbReference type="Proteomes" id="UP000830671">
    <property type="component" value="Chromosome 1"/>
</dbReference>
<reference evidence="2" key="1">
    <citation type="journal article" date="2021" name="Mol. Plant Microbe Interact.">
        <title>Complete Genome Sequence of the Plant-Pathogenic Fungus Colletotrichum lupini.</title>
        <authorList>
            <person name="Baroncelli R."/>
            <person name="Pensec F."/>
            <person name="Da Lio D."/>
            <person name="Boufleur T."/>
            <person name="Vicente I."/>
            <person name="Sarrocco S."/>
            <person name="Picot A."/>
            <person name="Baraldi E."/>
            <person name="Sukno S."/>
            <person name="Thon M."/>
            <person name="Le Floch G."/>
        </authorList>
    </citation>
    <scope>NUCLEOTIDE SEQUENCE</scope>
    <source>
        <strain evidence="2">IMI 504893</strain>
    </source>
</reference>
<dbReference type="AlphaFoldDB" id="A0A9Q8SC26"/>
<feature type="region of interest" description="Disordered" evidence="1">
    <location>
        <begin position="1"/>
        <end position="20"/>
    </location>
</feature>
<protein>
    <submittedName>
        <fullName evidence="2">Uncharacterized protein</fullName>
    </submittedName>
</protein>